<accession>A0ACB9NTU3</accession>
<dbReference type="EMBL" id="CM042886">
    <property type="protein sequence ID" value="KAI4340060.1"/>
    <property type="molecule type" value="Genomic_DNA"/>
</dbReference>
<protein>
    <submittedName>
        <fullName evidence="1">Uncharacterized protein</fullName>
    </submittedName>
</protein>
<evidence type="ECO:0000313" key="1">
    <source>
        <dbReference type="EMBL" id="KAI4340060.1"/>
    </source>
</evidence>
<dbReference type="Proteomes" id="UP001057402">
    <property type="component" value="Chromosome 7"/>
</dbReference>
<proteinExistence type="predicted"/>
<name>A0ACB9NTU3_9MYRT</name>
<keyword evidence="2" id="KW-1185">Reference proteome</keyword>
<sequence length="525" mass="59184">MLAMVNDMYKRLQESNKSLQEYNCKLQLDLSTASENLKRSESKKVAVVEDLGNAKGGYNSIQEQFTSLKVSHDEASKEKEVLSGEVACLRVDLNQVRDERDKHCTQVEVLTDEVRNLHVIEPFVQAKCLSQSEQIKVLREKLTVTERRLKECDLSAMELRTESEEQKKVISHLQSRLSEAEFKVAEGEKMLKKLHNTILDLKGNVRVFCRVRPLFPKDNGSGGKIFSYHTSMDTRGQGIYLLQNGQKHSFLFDKVFTPEPSQEDVFLEMSQLVQSAIDVCVFAYGQTCSGKTYTMLGRPGYADEKGLIPHSLEQIFQTTQSLKSQKWNYEMQVSMLENYNETIHDLLPSQSSTDSSWTENSTAKQYVIKHDASGNPSVSDLTVVDVCNTKEASYFLKHAARSRSIGKTQMNEESSRSHFIFTLQISGVNMVLEFQVQGVLNLIDLAGSERLLKSGSTGDRLKETQSLSSLSDVFFALAKKEDHVPFRNSKLTYLLQPCLGENAKTLMFVNISPDSSSVWGVAMLT</sequence>
<reference evidence="2" key="1">
    <citation type="journal article" date="2023" name="Front. Plant Sci.">
        <title>Chromosomal-level genome assembly of Melastoma candidum provides insights into trichome evolution.</title>
        <authorList>
            <person name="Zhong Y."/>
            <person name="Wu W."/>
            <person name="Sun C."/>
            <person name="Zou P."/>
            <person name="Liu Y."/>
            <person name="Dai S."/>
            <person name="Zhou R."/>
        </authorList>
    </citation>
    <scope>NUCLEOTIDE SEQUENCE [LARGE SCALE GENOMIC DNA]</scope>
</reference>
<organism evidence="1 2">
    <name type="scientific">Melastoma candidum</name>
    <dbReference type="NCBI Taxonomy" id="119954"/>
    <lineage>
        <taxon>Eukaryota</taxon>
        <taxon>Viridiplantae</taxon>
        <taxon>Streptophyta</taxon>
        <taxon>Embryophyta</taxon>
        <taxon>Tracheophyta</taxon>
        <taxon>Spermatophyta</taxon>
        <taxon>Magnoliopsida</taxon>
        <taxon>eudicotyledons</taxon>
        <taxon>Gunneridae</taxon>
        <taxon>Pentapetalae</taxon>
        <taxon>rosids</taxon>
        <taxon>malvids</taxon>
        <taxon>Myrtales</taxon>
        <taxon>Melastomataceae</taxon>
        <taxon>Melastomatoideae</taxon>
        <taxon>Melastomateae</taxon>
        <taxon>Melastoma</taxon>
    </lineage>
</organism>
<evidence type="ECO:0000313" key="2">
    <source>
        <dbReference type="Proteomes" id="UP001057402"/>
    </source>
</evidence>
<comment type="caution">
    <text evidence="1">The sequence shown here is derived from an EMBL/GenBank/DDBJ whole genome shotgun (WGS) entry which is preliminary data.</text>
</comment>
<gene>
    <name evidence="1" type="ORF">MLD38_024934</name>
</gene>